<dbReference type="Gene3D" id="3.40.50.1110">
    <property type="entry name" value="SGNH hydrolase"/>
    <property type="match status" value="1"/>
</dbReference>
<accession>A0A1Y1UBJ8</accession>
<sequence>MAAPMQDCILLMGDSLTQRTDSPGNLQQRMNEAYQRKLDILNRGYGGFNSEWFVPLLPKILARKEDADKVPVIRLVTIWLGTNDSVIGRDQSQSTSRLVSNLEIILDALTSPESPYAVASTPVSIILMTPGPCVVSDMPKENQKYRTAEKHREYRDAVIEVGEKYKALEEENNARLGDRYGWKIATADVWQELMSAAAGDNEQELSSLFIDGVHLSTKGYTVVWDLLARIIKTEFKGRGLDWEDFDDLPRRVPPFTDIDFSNPPSVVDLMALPKIRQ</sequence>
<comment type="caution">
    <text evidence="1">The sequence shown here is derived from an EMBL/GenBank/DDBJ whole genome shotgun (WGS) entry which is preliminary data.</text>
</comment>
<dbReference type="PANTHER" id="PTHR14209">
    <property type="entry name" value="ISOAMYL ACETATE-HYDROLYZING ESTERASE 1"/>
    <property type="match status" value="1"/>
</dbReference>
<dbReference type="RefSeq" id="XP_021869610.1">
    <property type="nucleotide sequence ID" value="XM_022016556.1"/>
</dbReference>
<dbReference type="InParanoid" id="A0A1Y1UBJ8"/>
<reference evidence="1 2" key="1">
    <citation type="submission" date="2017-03" db="EMBL/GenBank/DDBJ databases">
        <title>Widespread Adenine N6-methylation of Active Genes in Fungi.</title>
        <authorList>
            <consortium name="DOE Joint Genome Institute"/>
            <person name="Mondo S.J."/>
            <person name="Dannebaum R.O."/>
            <person name="Kuo R.C."/>
            <person name="Louie K.B."/>
            <person name="Bewick A.J."/>
            <person name="Labutti K."/>
            <person name="Haridas S."/>
            <person name="Kuo A."/>
            <person name="Salamov A."/>
            <person name="Ahrendt S.R."/>
            <person name="Lau R."/>
            <person name="Bowen B.P."/>
            <person name="Lipzen A."/>
            <person name="Sullivan W."/>
            <person name="Andreopoulos W.B."/>
            <person name="Clum A."/>
            <person name="Lindquist E."/>
            <person name="Daum C."/>
            <person name="Northen T.R."/>
            <person name="Ramamoorthy G."/>
            <person name="Schmitz R.J."/>
            <person name="Gryganskyi A."/>
            <person name="Culley D."/>
            <person name="Magnuson J."/>
            <person name="James T.Y."/>
            <person name="O'Malley M.A."/>
            <person name="Stajich J.E."/>
            <person name="Spatafora J.W."/>
            <person name="Visel A."/>
            <person name="Grigoriev I.V."/>
        </authorList>
    </citation>
    <scope>NUCLEOTIDE SEQUENCE [LARGE SCALE GENOMIC DNA]</scope>
    <source>
        <strain evidence="1 2">NRRL Y-17943</strain>
    </source>
</reference>
<dbReference type="OrthoDB" id="671439at2759"/>
<dbReference type="EMBL" id="NBSH01000011">
    <property type="protein sequence ID" value="ORX35420.1"/>
    <property type="molecule type" value="Genomic_DNA"/>
</dbReference>
<gene>
    <name evidence="1" type="ORF">BD324DRAFT_632768</name>
</gene>
<proteinExistence type="predicted"/>
<dbReference type="STRING" id="4999.A0A1Y1UBJ8"/>
<evidence type="ECO:0000313" key="2">
    <source>
        <dbReference type="Proteomes" id="UP000193218"/>
    </source>
</evidence>
<evidence type="ECO:0000313" key="1">
    <source>
        <dbReference type="EMBL" id="ORX35420.1"/>
    </source>
</evidence>
<dbReference type="InterPro" id="IPR001087">
    <property type="entry name" value="GDSL"/>
</dbReference>
<dbReference type="GeneID" id="33558365"/>
<keyword evidence="2" id="KW-1185">Reference proteome</keyword>
<dbReference type="Proteomes" id="UP000193218">
    <property type="component" value="Unassembled WGS sequence"/>
</dbReference>
<keyword evidence="1" id="KW-0378">Hydrolase</keyword>
<name>A0A1Y1UBJ8_9TREE</name>
<protein>
    <submittedName>
        <fullName evidence="1">SGNH hydrolase-type esterase domain-containing protein</fullName>
    </submittedName>
</protein>
<dbReference type="InterPro" id="IPR036514">
    <property type="entry name" value="SGNH_hydro_sf"/>
</dbReference>
<dbReference type="PANTHER" id="PTHR14209:SF19">
    <property type="entry name" value="ISOAMYL ACETATE-HYDROLYZING ESTERASE 1 HOMOLOG"/>
    <property type="match status" value="1"/>
</dbReference>
<dbReference type="InterPro" id="IPR045136">
    <property type="entry name" value="Iah1-like"/>
</dbReference>
<dbReference type="Pfam" id="PF00657">
    <property type="entry name" value="Lipase_GDSL"/>
    <property type="match status" value="1"/>
</dbReference>
<dbReference type="AlphaFoldDB" id="A0A1Y1UBJ8"/>
<dbReference type="GO" id="GO:0016788">
    <property type="term" value="F:hydrolase activity, acting on ester bonds"/>
    <property type="evidence" value="ECO:0007669"/>
    <property type="project" value="InterPro"/>
</dbReference>
<organism evidence="1 2">
    <name type="scientific">Kockovaella imperatae</name>
    <dbReference type="NCBI Taxonomy" id="4999"/>
    <lineage>
        <taxon>Eukaryota</taxon>
        <taxon>Fungi</taxon>
        <taxon>Dikarya</taxon>
        <taxon>Basidiomycota</taxon>
        <taxon>Agaricomycotina</taxon>
        <taxon>Tremellomycetes</taxon>
        <taxon>Tremellales</taxon>
        <taxon>Cuniculitremaceae</taxon>
        <taxon>Kockovaella</taxon>
    </lineage>
</organism>
<dbReference type="SUPFAM" id="SSF52266">
    <property type="entry name" value="SGNH hydrolase"/>
    <property type="match status" value="1"/>
</dbReference>